<organism evidence="5 6">
    <name type="scientific">Parafrankia soli</name>
    <dbReference type="NCBI Taxonomy" id="2599596"/>
    <lineage>
        <taxon>Bacteria</taxon>
        <taxon>Bacillati</taxon>
        <taxon>Actinomycetota</taxon>
        <taxon>Actinomycetes</taxon>
        <taxon>Frankiales</taxon>
        <taxon>Frankiaceae</taxon>
        <taxon>Parafrankia</taxon>
    </lineage>
</organism>
<dbReference type="EMBL" id="MAXA01000158">
    <property type="protein sequence ID" value="OHV32175.1"/>
    <property type="molecule type" value="Genomic_DNA"/>
</dbReference>
<gene>
    <name evidence="5" type="ORF">BBK14_15880</name>
</gene>
<dbReference type="Gene3D" id="3.40.50.2000">
    <property type="entry name" value="Glycogen Phosphorylase B"/>
    <property type="match status" value="2"/>
</dbReference>
<keyword evidence="1" id="KW-0328">Glycosyltransferase</keyword>
<evidence type="ECO:0000259" key="4">
    <source>
        <dbReference type="Pfam" id="PF13579"/>
    </source>
</evidence>
<dbReference type="Pfam" id="PF13579">
    <property type="entry name" value="Glyco_trans_4_4"/>
    <property type="match status" value="1"/>
</dbReference>
<evidence type="ECO:0000313" key="5">
    <source>
        <dbReference type="EMBL" id="OHV32175.1"/>
    </source>
</evidence>
<dbReference type="OrthoDB" id="5242526at2"/>
<proteinExistence type="predicted"/>
<reference evidence="6" key="1">
    <citation type="submission" date="2016-07" db="EMBL/GenBank/DDBJ databases">
        <title>Frankia sp. NRRL B-16219 Genome sequencing.</title>
        <authorList>
            <person name="Ghodhbane-Gtari F."/>
            <person name="Swanson E."/>
            <person name="Gueddou A."/>
            <person name="Louati M."/>
            <person name="Nouioui I."/>
            <person name="Hezbri K."/>
            <person name="Abebe-Akele F."/>
            <person name="Simpson S."/>
            <person name="Morris K."/>
            <person name="Thomas K."/>
            <person name="Gtari M."/>
            <person name="Tisa L.S."/>
        </authorList>
    </citation>
    <scope>NUCLEOTIDE SEQUENCE [LARGE SCALE GENOMIC DNA]</scope>
    <source>
        <strain evidence="6">NRRL B-16219</strain>
    </source>
</reference>
<dbReference type="GO" id="GO:0016757">
    <property type="term" value="F:glycosyltransferase activity"/>
    <property type="evidence" value="ECO:0007669"/>
    <property type="project" value="UniProtKB-KW"/>
</dbReference>
<dbReference type="RefSeq" id="WP_071062521.1">
    <property type="nucleotide sequence ID" value="NZ_JBFLUH010000022.1"/>
</dbReference>
<name>A0A1S1QG15_9ACTN</name>
<feature type="domain" description="Glycosyltransferase subfamily 4-like N-terminal" evidence="4">
    <location>
        <begin position="15"/>
        <end position="177"/>
    </location>
</feature>
<dbReference type="InterPro" id="IPR050194">
    <property type="entry name" value="Glycosyltransferase_grp1"/>
</dbReference>
<dbReference type="PANTHER" id="PTHR45947:SF3">
    <property type="entry name" value="SULFOQUINOVOSYL TRANSFERASE SQD2"/>
    <property type="match status" value="1"/>
</dbReference>
<protein>
    <submittedName>
        <fullName evidence="5">Glycosyl transferase</fullName>
    </submittedName>
</protein>
<evidence type="ECO:0000313" key="6">
    <source>
        <dbReference type="Proteomes" id="UP000179769"/>
    </source>
</evidence>
<evidence type="ECO:0000256" key="2">
    <source>
        <dbReference type="ARBA" id="ARBA00022679"/>
    </source>
</evidence>
<dbReference type="SUPFAM" id="SSF53756">
    <property type="entry name" value="UDP-Glycosyltransferase/glycogen phosphorylase"/>
    <property type="match status" value="1"/>
</dbReference>
<dbReference type="AlphaFoldDB" id="A0A1S1QG15"/>
<sequence>MRIVQAASFVAPASGGIRTTLRHLAAGYAGAGHEVVQIVPGAADGEERTAHARIITLRAPLLPGTGYRVLAEPWRVAAVMERERADRIEIHDRATLRPLGRWARRQGVRSLVVSHERLDRLLGLWTPAPLRGVLPVRAAADRSNRALAAGFDTVVATTGWAATEFVRIGAPNLSQVPLGVELDRFQPANHDRTLRRAFARDREILIVAATRLSPEKRVDIALAAVAELVRRRVPVRLVIAGDGASRARLERLAAGLPVAFLGFVADPRRLAGLLATADLAFAPGPIETFGLAALEAMASGTAPVVHHASALAELVADPAGDGAAGTSAAGTGFTFADAALDLLSIDPHHRRDAARARAERFPWSATIDGFLRCHDLPAASPAVDAAPATGPVSGPLAA</sequence>
<dbReference type="GO" id="GO:1901137">
    <property type="term" value="P:carbohydrate derivative biosynthetic process"/>
    <property type="evidence" value="ECO:0007669"/>
    <property type="project" value="UniProtKB-ARBA"/>
</dbReference>
<comment type="caution">
    <text evidence="5">The sequence shown here is derived from an EMBL/GenBank/DDBJ whole genome shotgun (WGS) entry which is preliminary data.</text>
</comment>
<dbReference type="InterPro" id="IPR028098">
    <property type="entry name" value="Glyco_trans_4-like_N"/>
</dbReference>
<dbReference type="InterPro" id="IPR001296">
    <property type="entry name" value="Glyco_trans_1"/>
</dbReference>
<dbReference type="Proteomes" id="UP000179769">
    <property type="component" value="Unassembled WGS sequence"/>
</dbReference>
<accession>A0A1S1QG15</accession>
<feature type="domain" description="Glycosyl transferase family 1" evidence="3">
    <location>
        <begin position="200"/>
        <end position="319"/>
    </location>
</feature>
<evidence type="ECO:0000259" key="3">
    <source>
        <dbReference type="Pfam" id="PF00534"/>
    </source>
</evidence>
<evidence type="ECO:0000256" key="1">
    <source>
        <dbReference type="ARBA" id="ARBA00022676"/>
    </source>
</evidence>
<dbReference type="Pfam" id="PF00534">
    <property type="entry name" value="Glycos_transf_1"/>
    <property type="match status" value="1"/>
</dbReference>
<keyword evidence="2 5" id="KW-0808">Transferase</keyword>
<dbReference type="PANTHER" id="PTHR45947">
    <property type="entry name" value="SULFOQUINOVOSYL TRANSFERASE SQD2"/>
    <property type="match status" value="1"/>
</dbReference>
<keyword evidence="6" id="KW-1185">Reference proteome</keyword>